<feature type="transmembrane region" description="Helical" evidence="8">
    <location>
        <begin position="1037"/>
        <end position="1059"/>
    </location>
</feature>
<organism evidence="10 12">
    <name type="scientific">Neospora caninum (strain Liverpool)</name>
    <dbReference type="NCBI Taxonomy" id="572307"/>
    <lineage>
        <taxon>Eukaryota</taxon>
        <taxon>Sar</taxon>
        <taxon>Alveolata</taxon>
        <taxon>Apicomplexa</taxon>
        <taxon>Conoidasida</taxon>
        <taxon>Coccidia</taxon>
        <taxon>Eucoccidiorida</taxon>
        <taxon>Eimeriorina</taxon>
        <taxon>Sarcocystidae</taxon>
        <taxon>Neospora</taxon>
    </lineage>
</organism>
<evidence type="ECO:0000256" key="4">
    <source>
        <dbReference type="ARBA" id="ARBA00022989"/>
    </source>
</evidence>
<gene>
    <name evidence="11" type="ORF">BN1204_042740</name>
    <name evidence="10" type="ORF">NCLIV_042740</name>
</gene>
<dbReference type="PANTHER" id="PTHR10796:SF92">
    <property type="entry name" value="PATCHED-RELATED, ISOFORM A"/>
    <property type="match status" value="1"/>
</dbReference>
<feature type="transmembrane region" description="Helical" evidence="8">
    <location>
        <begin position="414"/>
        <end position="433"/>
    </location>
</feature>
<evidence type="ECO:0000313" key="11">
    <source>
        <dbReference type="EMBL" id="CEL68521.1"/>
    </source>
</evidence>
<feature type="region of interest" description="Disordered" evidence="7">
    <location>
        <begin position="675"/>
        <end position="723"/>
    </location>
</feature>
<keyword evidence="3 8" id="KW-0812">Transmembrane</keyword>
<dbReference type="Pfam" id="PF02460">
    <property type="entry name" value="Patched"/>
    <property type="match status" value="1"/>
</dbReference>
<feature type="transmembrane region" description="Helical" evidence="8">
    <location>
        <begin position="778"/>
        <end position="798"/>
    </location>
</feature>
<dbReference type="VEuPathDB" id="ToxoDB:NCLIV_042740"/>
<reference evidence="12" key="3">
    <citation type="journal article" date="2012" name="PLoS Pathog.">
        <title>Comparative genomics of the apicomplexan parasites Toxoplasma gondii and Neospora caninum: Coccidia differing in host range and transmission strategy.</title>
        <authorList>
            <person name="Reid A.J."/>
            <person name="Vermont S.J."/>
            <person name="Cotton J.A."/>
            <person name="Harris D."/>
            <person name="Hill-Cawthorne G.A."/>
            <person name="Konen-Waisman S."/>
            <person name="Latham S.M."/>
            <person name="Mourier T."/>
            <person name="Norton R."/>
            <person name="Quail M.A."/>
            <person name="Sanders M."/>
            <person name="Shanmugam D."/>
            <person name="Sohal A."/>
            <person name="Wasmuth J.D."/>
            <person name="Brunk B."/>
            <person name="Grigg M.E."/>
            <person name="Howard J.C."/>
            <person name="Parkinson J."/>
            <person name="Roos D.S."/>
            <person name="Trees A.J."/>
            <person name="Berriman M."/>
            <person name="Pain A."/>
            <person name="Wastling J.M."/>
        </authorList>
    </citation>
    <scope>NUCLEOTIDE SEQUENCE [LARGE SCALE GENOMIC DNA]</scope>
    <source>
        <strain evidence="12">Liverpool</strain>
    </source>
</reference>
<dbReference type="SUPFAM" id="SSF82866">
    <property type="entry name" value="Multidrug efflux transporter AcrB transmembrane domain"/>
    <property type="match status" value="2"/>
</dbReference>
<evidence type="ECO:0000256" key="7">
    <source>
        <dbReference type="SAM" id="MobiDB-lite"/>
    </source>
</evidence>
<feature type="transmembrane region" description="Helical" evidence="8">
    <location>
        <begin position="1106"/>
        <end position="1129"/>
    </location>
</feature>
<dbReference type="InterPro" id="IPR051697">
    <property type="entry name" value="Patched_domain-protein"/>
</dbReference>
<feature type="transmembrane region" description="Helical" evidence="8">
    <location>
        <begin position="541"/>
        <end position="567"/>
    </location>
</feature>
<dbReference type="OrthoDB" id="6510177at2759"/>
<feature type="transmembrane region" description="Helical" evidence="8">
    <location>
        <begin position="1005"/>
        <end position="1025"/>
    </location>
</feature>
<feature type="transmembrane region" description="Helical" evidence="8">
    <location>
        <begin position="1071"/>
        <end position="1094"/>
    </location>
</feature>
<reference evidence="11" key="4">
    <citation type="journal article" date="2015" name="PLoS ONE">
        <title>Comprehensive Evaluation of Toxoplasma gondii VEG and Neospora caninum LIV Genomes with Tachyzoite Stage Transcriptome and Proteome Defines Novel Transcript Features.</title>
        <authorList>
            <person name="Ramaprasad A."/>
            <person name="Mourier T."/>
            <person name="Naeem R."/>
            <person name="Malas T.B."/>
            <person name="Moussa E."/>
            <person name="Panigrahi A."/>
            <person name="Vermont S.J."/>
            <person name="Otto T.D."/>
            <person name="Wastling J."/>
            <person name="Pain A."/>
        </authorList>
    </citation>
    <scope>NUCLEOTIDE SEQUENCE</scope>
    <source>
        <strain evidence="11">Liverpool</strain>
    </source>
</reference>
<keyword evidence="5 8" id="KW-0472">Membrane</keyword>
<dbReference type="RefSeq" id="XP_003881240.1">
    <property type="nucleotide sequence ID" value="XM_003881191.1"/>
</dbReference>
<dbReference type="InterPro" id="IPR003392">
    <property type="entry name" value="PTHD_SSD"/>
</dbReference>
<dbReference type="PANTHER" id="PTHR10796">
    <property type="entry name" value="PATCHED-RELATED"/>
    <property type="match status" value="1"/>
</dbReference>
<reference evidence="10" key="1">
    <citation type="submission" date="2011-02" db="EMBL/GenBank/DDBJ databases">
        <authorList>
            <person name="Aslett M."/>
        </authorList>
    </citation>
    <scope>NUCLEOTIDE SEQUENCE</scope>
    <source>
        <strain evidence="10">Liverpool</strain>
    </source>
</reference>
<evidence type="ECO:0000256" key="8">
    <source>
        <dbReference type="SAM" id="Phobius"/>
    </source>
</evidence>
<feature type="transmembrane region" description="Helical" evidence="8">
    <location>
        <begin position="445"/>
        <end position="464"/>
    </location>
</feature>
<feature type="compositionally biased region" description="Basic and acidic residues" evidence="7">
    <location>
        <begin position="686"/>
        <end position="695"/>
    </location>
</feature>
<dbReference type="GeneID" id="13440192"/>
<sequence length="1169" mass="128769">MEETFSEVAARASILAQASQQAKASAASLVPPKGQLLQDKAETQLLPTALPSEDVQLPGEDGVAGVASDPSFPATAVPEQTASDGEHLQRELEELDFRRKDRFADASEPDELPGRRSRRHTEWCLGCDCLEKAKNAVLRLVMTGFEKYASVVYDYPWLFIVLSLLATAGMSAGIFLRTPESDAYTLYSLSGSPSQVTKNHLLSVMPPDRLLFVLVTGETNLVTTETLSRVDTLLQGIDSLTLERDSVTTDEFNHKLVDHDRSPFPETITFADVCSKDGSGKCQVQSILDVYPSSAQWGVMPIVSPSWPVVVNPLTHKVYRLDALVGKTTTSEVPADPATGRPAATLLDEAESILVRINLRGETSWKPYTAAFEKLVLDYVLGQDFGPGISVTPKAERSSYDELRRVSTLDLAEWFRLCGAVLVVFLYTSVVNSSKTYRTKLVPSAMGALASLLGYLGGAGVVYLCGIRHTTPAEATPFLAMGIGVDDLFVILNAYSLTYLHPNPKERVVDAVRDAGLSITITTLTNVVTFIIGALSPYYSISMFCIVTAGALTWGYVMCLTFFLAGLSLDARREARKEPLSYSLFWRFLPRGCRRHSYEPQPSPTLPLTADASGLEERVESEETVTADQVPPKHGEDLLTTYQLAALMVLYKKYAPSRTAQRGRWVLDLRVRAGSGDMDSTPAPGAEKERGEATNHEICGTPLPAGTDKLREREGSEAPARRRLSSHIRAMTTQESLMLMKDFANEMDRNPENLLKLYHPEPLGNPGRGSRRFLGNTFVKAMVLAVFAAVTALAIYGATTLKFGLSLKHITPQHSYLRDFYDLHEEMFSRYGEEVTVFFAENDRWEDRDVQIRYLEMVKELSEQEWAVVVTDGMSLFLQHAMSSLHSGNRTEFVASLKAWLEGDPVGQNFNTFFKFSSDNLSVWQFRYWMPHKDNTTTLYYWLKEGKDIVSAGKPYFHGEVHTALAVIWESDPKILPFTLTNLAIALVCILAISLLLIPNLTSAGIVVVVVSLVDLWLFGFMALIDLPLSMVSMVNLLISIGYSVDFTIHVAHTFTHCVGTSRKDRMVETMIVMGAPVTHGMLSTLLAVVALAGSPKYILEVFFKMMLMVIVFAYTAGMVLLPVVLTLLGPLHSHGSKHGNAKACDGAVQLINMDCRDGAGEKECSVGV</sequence>
<reference evidence="10" key="2">
    <citation type="submission" date="2011-03" db="EMBL/GenBank/DDBJ databases">
        <title>Comparative genomics and transcriptomics of Neospora caninum and Toxoplasma gondii.</title>
        <authorList>
            <person name="Reid A.J."/>
            <person name="Sohal A."/>
            <person name="Harris D."/>
            <person name="Quail M."/>
            <person name="Sanders M."/>
            <person name="Berriman M."/>
            <person name="Wastling J.M."/>
            <person name="Pain A."/>
        </authorList>
    </citation>
    <scope>NUCLEOTIDE SEQUENCE</scope>
    <source>
        <strain evidence="10">Liverpool</strain>
    </source>
</reference>
<comment type="similarity">
    <text evidence="2">Belongs to the patched family.</text>
</comment>
<evidence type="ECO:0000256" key="1">
    <source>
        <dbReference type="ARBA" id="ARBA00004141"/>
    </source>
</evidence>
<feature type="domain" description="SSD" evidence="9">
    <location>
        <begin position="413"/>
        <end position="569"/>
    </location>
</feature>
<dbReference type="GO" id="GO:0016020">
    <property type="term" value="C:membrane"/>
    <property type="evidence" value="ECO:0007669"/>
    <property type="project" value="UniProtKB-SubCell"/>
</dbReference>
<dbReference type="PROSITE" id="PS50156">
    <property type="entry name" value="SSD"/>
    <property type="match status" value="1"/>
</dbReference>
<feature type="transmembrane region" description="Helical" evidence="8">
    <location>
        <begin position="476"/>
        <end position="495"/>
    </location>
</feature>
<dbReference type="InParanoid" id="F0VC73"/>
<proteinExistence type="inferred from homology"/>
<comment type="subcellular location">
    <subcellularLocation>
        <location evidence="1">Membrane</location>
        <topology evidence="1">Multi-pass membrane protein</topology>
    </subcellularLocation>
</comment>
<dbReference type="eggNOG" id="KOG1934">
    <property type="taxonomic scope" value="Eukaryota"/>
</dbReference>
<keyword evidence="12" id="KW-1185">Reference proteome</keyword>
<dbReference type="Proteomes" id="UP000007494">
    <property type="component" value="Chromosome IX"/>
</dbReference>
<feature type="transmembrane region" description="Helical" evidence="8">
    <location>
        <begin position="975"/>
        <end position="998"/>
    </location>
</feature>
<keyword evidence="4 8" id="KW-1133">Transmembrane helix</keyword>
<feature type="compositionally biased region" description="Basic and acidic residues" evidence="7">
    <location>
        <begin position="708"/>
        <end position="720"/>
    </location>
</feature>
<feature type="transmembrane region" description="Helical" evidence="8">
    <location>
        <begin position="515"/>
        <end position="535"/>
    </location>
</feature>
<accession>F0VC73</accession>
<evidence type="ECO:0000256" key="3">
    <source>
        <dbReference type="ARBA" id="ARBA00022692"/>
    </source>
</evidence>
<keyword evidence="6" id="KW-0325">Glycoprotein</keyword>
<dbReference type="InterPro" id="IPR000731">
    <property type="entry name" value="SSD"/>
</dbReference>
<dbReference type="Gene3D" id="1.20.1640.10">
    <property type="entry name" value="Multidrug efflux transporter AcrB transmembrane domain"/>
    <property type="match status" value="2"/>
</dbReference>
<dbReference type="EMBL" id="FR823385">
    <property type="protein sequence ID" value="CBZ51207.1"/>
    <property type="molecule type" value="Genomic_DNA"/>
</dbReference>
<protein>
    <submittedName>
        <fullName evidence="11">Patched family domain-containing protein,conserved, putative</fullName>
    </submittedName>
    <submittedName>
        <fullName evidence="10">Putative patched family domain-containing protein,conserved</fullName>
    </submittedName>
</protein>
<evidence type="ECO:0000256" key="2">
    <source>
        <dbReference type="ARBA" id="ARBA00005585"/>
    </source>
</evidence>
<evidence type="ECO:0000256" key="6">
    <source>
        <dbReference type="ARBA" id="ARBA00023180"/>
    </source>
</evidence>
<evidence type="ECO:0000259" key="9">
    <source>
        <dbReference type="PROSITE" id="PS50156"/>
    </source>
</evidence>
<evidence type="ECO:0000313" key="10">
    <source>
        <dbReference type="EMBL" id="CBZ51207.1"/>
    </source>
</evidence>
<evidence type="ECO:0000256" key="5">
    <source>
        <dbReference type="ARBA" id="ARBA00023136"/>
    </source>
</evidence>
<dbReference type="EMBL" id="LN714484">
    <property type="protein sequence ID" value="CEL68521.1"/>
    <property type="molecule type" value="Genomic_DNA"/>
</dbReference>
<dbReference type="OMA" id="EMYNICC"/>
<name>F0VC73_NEOCL</name>
<feature type="region of interest" description="Disordered" evidence="7">
    <location>
        <begin position="52"/>
        <end position="87"/>
    </location>
</feature>
<dbReference type="AlphaFoldDB" id="F0VC73"/>
<evidence type="ECO:0000313" key="12">
    <source>
        <dbReference type="Proteomes" id="UP000007494"/>
    </source>
</evidence>